<keyword evidence="1" id="KW-0812">Transmembrane</keyword>
<dbReference type="Proteomes" id="UP001139347">
    <property type="component" value="Unassembled WGS sequence"/>
</dbReference>
<dbReference type="RefSeq" id="WP_244727681.1">
    <property type="nucleotide sequence ID" value="NZ_JALIRP010000008.1"/>
</dbReference>
<dbReference type="Gene3D" id="3.30.70.1070">
    <property type="entry name" value="Sporulation related repeat"/>
    <property type="match status" value="1"/>
</dbReference>
<evidence type="ECO:0000313" key="4">
    <source>
        <dbReference type="Proteomes" id="UP001139347"/>
    </source>
</evidence>
<feature type="domain" description="SPOR" evidence="2">
    <location>
        <begin position="216"/>
        <end position="283"/>
    </location>
</feature>
<name>A0A9X2B3U4_9BACL</name>
<dbReference type="AlphaFoldDB" id="A0A9X2B3U4"/>
<evidence type="ECO:0000259" key="2">
    <source>
        <dbReference type="Pfam" id="PF05036"/>
    </source>
</evidence>
<gene>
    <name evidence="3" type="ORF">MUG84_18915</name>
</gene>
<accession>A0A9X2B3U4</accession>
<dbReference type="EMBL" id="JALIRP010000008">
    <property type="protein sequence ID" value="MCJ8013801.1"/>
    <property type="molecule type" value="Genomic_DNA"/>
</dbReference>
<feature type="transmembrane region" description="Helical" evidence="1">
    <location>
        <begin position="153"/>
        <end position="178"/>
    </location>
</feature>
<dbReference type="Pfam" id="PF05036">
    <property type="entry name" value="SPOR"/>
    <property type="match status" value="1"/>
</dbReference>
<comment type="caution">
    <text evidence="3">The sequence shown here is derived from an EMBL/GenBank/DDBJ whole genome shotgun (WGS) entry which is preliminary data.</text>
</comment>
<keyword evidence="4" id="KW-1185">Reference proteome</keyword>
<keyword evidence="1" id="KW-0472">Membrane</keyword>
<evidence type="ECO:0000313" key="3">
    <source>
        <dbReference type="EMBL" id="MCJ8013801.1"/>
    </source>
</evidence>
<reference evidence="3" key="1">
    <citation type="submission" date="2022-04" db="EMBL/GenBank/DDBJ databases">
        <title>Paenibacillus mangrovi sp. nov., a novel endophytic bacterium isolated from bark of Kandelia candel.</title>
        <authorList>
            <person name="Tuo L."/>
        </authorList>
    </citation>
    <scope>NUCLEOTIDE SEQUENCE</scope>
    <source>
        <strain evidence="3">KQZ6P-2</strain>
    </source>
</reference>
<dbReference type="InterPro" id="IPR036680">
    <property type="entry name" value="SPOR-like_sf"/>
</dbReference>
<keyword evidence="1" id="KW-1133">Transmembrane helix</keyword>
<protein>
    <submittedName>
        <fullName evidence="3">SPOR domain-containing protein</fullName>
    </submittedName>
</protein>
<organism evidence="3 4">
    <name type="scientific">Paenibacillus mangrovi</name>
    <dbReference type="NCBI Taxonomy" id="2931978"/>
    <lineage>
        <taxon>Bacteria</taxon>
        <taxon>Bacillati</taxon>
        <taxon>Bacillota</taxon>
        <taxon>Bacilli</taxon>
        <taxon>Bacillales</taxon>
        <taxon>Paenibacillaceae</taxon>
        <taxon>Paenibacillus</taxon>
    </lineage>
</organism>
<dbReference type="GO" id="GO:0042834">
    <property type="term" value="F:peptidoglycan binding"/>
    <property type="evidence" value="ECO:0007669"/>
    <property type="project" value="InterPro"/>
</dbReference>
<dbReference type="InterPro" id="IPR007730">
    <property type="entry name" value="SPOR-like_dom"/>
</dbReference>
<proteinExistence type="predicted"/>
<sequence>MNKARMTFRFNEESSHQLEVVQEEQKAAPQAQKEIIRKDFLGLEHLDSSNAPRHEHIEETVKKNRDHLTVIPGPMQGWSDPFNKDDPWSEILPGLQPYQEDDDIRNDRYEYDLDPYDSGTGFIDHSEDFRNLADSVYPELGDSSYRPRRPASLWKVIGTVTGAIVTGALFGFVVLSFFKDGSGGSVTPVNPAAQGVTQAPVEFSKTASVAVQVQGQSYYMLQYGVFSSKERAELARKELQQYGIAAGQDPDQENRVYAGMSTDLEQAKFLSSQLKAQGLELYVREVMLPAASEMKFGGEAGTINEYFAVSSELVSKLSQLSAELLGQENPAGLSTEDTSAITDLHSRWMEAMKSLQTGLGPSEEEMGTQMEQTMNSAVSAITEYNRNHSKGHLWEVQSSMMQYIKQQKEMISKLEKV</sequence>
<evidence type="ECO:0000256" key="1">
    <source>
        <dbReference type="SAM" id="Phobius"/>
    </source>
</evidence>
<dbReference type="SUPFAM" id="SSF110997">
    <property type="entry name" value="Sporulation related repeat"/>
    <property type="match status" value="1"/>
</dbReference>